<evidence type="ECO:0000313" key="8">
    <source>
        <dbReference type="EMBL" id="NEY82304.1"/>
    </source>
</evidence>
<dbReference type="PANTHER" id="PTHR10434">
    <property type="entry name" value="1-ACYL-SN-GLYCEROL-3-PHOSPHATE ACYLTRANSFERASE"/>
    <property type="match status" value="1"/>
</dbReference>
<evidence type="ECO:0000256" key="3">
    <source>
        <dbReference type="ARBA" id="ARBA00023315"/>
    </source>
</evidence>
<protein>
    <recommendedName>
        <fullName evidence="4">1-acyl-sn-glycerol-3-phosphate acyltransferase</fullName>
        <ecNumber evidence="4">2.3.1.51</ecNumber>
    </recommendedName>
</protein>
<proteinExistence type="inferred from homology"/>
<dbReference type="EC" id="2.3.1.51" evidence="4"/>
<keyword evidence="4" id="KW-0444">Lipid biosynthesis</keyword>
<dbReference type="SUPFAM" id="SSF69593">
    <property type="entry name" value="Glycerol-3-phosphate (1)-acyltransferase"/>
    <property type="match status" value="1"/>
</dbReference>
<keyword evidence="9" id="KW-1185">Reference proteome</keyword>
<comment type="caution">
    <text evidence="8">The sequence shown here is derived from an EMBL/GenBank/DDBJ whole genome shotgun (WGS) entry which is preliminary data.</text>
</comment>
<dbReference type="GO" id="GO:0003841">
    <property type="term" value="F:1-acylglycerol-3-phosphate O-acyltransferase activity"/>
    <property type="evidence" value="ECO:0007669"/>
    <property type="project" value="UniProtKB-UniRule"/>
</dbReference>
<evidence type="ECO:0000259" key="6">
    <source>
        <dbReference type="SMART" id="SM00563"/>
    </source>
</evidence>
<gene>
    <name evidence="8" type="ORF">G4D64_12515</name>
    <name evidence="7" type="ORF">H1Z61_07120</name>
</gene>
<comment type="domain">
    <text evidence="4">The HXXXXD motif is essential for acyltransferase activity and may constitute the binding site for the phosphate moiety of the glycerol-3-phosphate.</text>
</comment>
<dbReference type="Pfam" id="PF01553">
    <property type="entry name" value="Acyltransferase"/>
    <property type="match status" value="1"/>
</dbReference>
<dbReference type="Proteomes" id="UP000472971">
    <property type="component" value="Unassembled WGS sequence"/>
</dbReference>
<dbReference type="InterPro" id="IPR002123">
    <property type="entry name" value="Plipid/glycerol_acylTrfase"/>
</dbReference>
<dbReference type="CDD" id="cd07989">
    <property type="entry name" value="LPLAT_AGPAT-like"/>
    <property type="match status" value="1"/>
</dbReference>
<reference evidence="8 9" key="1">
    <citation type="submission" date="2020-02" db="EMBL/GenBank/DDBJ databases">
        <title>Bacillus aquiflavi sp. nov., isolated from yellow water of strong flavor Chinese baijiu in Yibin region of China.</title>
        <authorList>
            <person name="Xie J."/>
        </authorList>
    </citation>
    <scope>NUCLEOTIDE SEQUENCE [LARGE SCALE GENOMIC DNA]</scope>
    <source>
        <strain evidence="8 9">3H-10</strain>
    </source>
</reference>
<comment type="catalytic activity">
    <reaction evidence="4">
        <text>a 1-acyl-sn-glycero-3-phosphate + an acyl-CoA = a 1,2-diacyl-sn-glycero-3-phosphate + CoA</text>
        <dbReference type="Rhea" id="RHEA:19709"/>
        <dbReference type="ChEBI" id="CHEBI:57287"/>
        <dbReference type="ChEBI" id="CHEBI:57970"/>
        <dbReference type="ChEBI" id="CHEBI:58342"/>
        <dbReference type="ChEBI" id="CHEBI:58608"/>
        <dbReference type="EC" id="2.3.1.51"/>
    </reaction>
</comment>
<dbReference type="NCBIfam" id="TIGR00530">
    <property type="entry name" value="AGP_acyltrn"/>
    <property type="match status" value="1"/>
</dbReference>
<sequence length="204" mass="22812">MYHLISTILYRLVKLFRLLKVEGKNYVPTNDKYVVACTHRGWVDVVMLALAVYPTQVHFMAKKELFNSKLVDKFLRSINAFPVNRENPGSSTLKIPLKLLKEGKCVGIFPSGTRTSEEVPLKRGAVTIALKGQVPLVPASYSGPTKLSDIFKGKKATIIFGPPIKGNDELKKAELIDAALIELNKTMEELQKKIEKSDEKIDVE</sequence>
<dbReference type="PANTHER" id="PTHR10434:SF40">
    <property type="entry name" value="1-ACYL-SN-GLYCEROL-3-PHOSPHATE ACYLTRANSFERASE"/>
    <property type="match status" value="1"/>
</dbReference>
<comment type="similarity">
    <text evidence="1 4">Belongs to the 1-acyl-sn-glycerol-3-phosphate acyltransferase family.</text>
</comment>
<dbReference type="RefSeq" id="WP_163242697.1">
    <property type="nucleotide sequence ID" value="NZ_CP082780.1"/>
</dbReference>
<keyword evidence="2 4" id="KW-0808">Transferase</keyword>
<keyword evidence="4" id="KW-0594">Phospholipid biosynthesis</keyword>
<reference evidence="7 10" key="2">
    <citation type="submission" date="2020-07" db="EMBL/GenBank/DDBJ databases">
        <authorList>
            <person name="Feng H."/>
        </authorList>
    </citation>
    <scope>NUCLEOTIDE SEQUENCE [LARGE SCALE GENOMIC DNA]</scope>
    <source>
        <strain evidence="10">s-12</strain>
        <strain evidence="7">S-12</strain>
    </source>
</reference>
<dbReference type="EMBL" id="JACEIO010000013">
    <property type="protein sequence ID" value="MBA4536918.1"/>
    <property type="molecule type" value="Genomic_DNA"/>
</dbReference>
<dbReference type="GO" id="GO:0016020">
    <property type="term" value="C:membrane"/>
    <property type="evidence" value="ECO:0007669"/>
    <property type="project" value="InterPro"/>
</dbReference>
<evidence type="ECO:0000256" key="1">
    <source>
        <dbReference type="ARBA" id="ARBA00008655"/>
    </source>
</evidence>
<evidence type="ECO:0000256" key="4">
    <source>
        <dbReference type="RuleBase" id="RU361267"/>
    </source>
</evidence>
<keyword evidence="4" id="KW-0443">Lipid metabolism</keyword>
<feature type="domain" description="Phospholipid/glycerol acyltransferase" evidence="6">
    <location>
        <begin position="33"/>
        <end position="144"/>
    </location>
</feature>
<keyword evidence="4" id="KW-1208">Phospholipid metabolism</keyword>
<evidence type="ECO:0000313" key="9">
    <source>
        <dbReference type="Proteomes" id="UP000472971"/>
    </source>
</evidence>
<dbReference type="InterPro" id="IPR004552">
    <property type="entry name" value="AGP_acyltrans"/>
</dbReference>
<name>A0A6B3W4A8_9BACI</name>
<dbReference type="Proteomes" id="UP000570010">
    <property type="component" value="Unassembled WGS sequence"/>
</dbReference>
<dbReference type="GO" id="GO:0006654">
    <property type="term" value="P:phosphatidic acid biosynthetic process"/>
    <property type="evidence" value="ECO:0007669"/>
    <property type="project" value="TreeGrafter"/>
</dbReference>
<feature type="coiled-coil region" evidence="5">
    <location>
        <begin position="173"/>
        <end position="200"/>
    </location>
</feature>
<evidence type="ECO:0000313" key="10">
    <source>
        <dbReference type="Proteomes" id="UP000570010"/>
    </source>
</evidence>
<organism evidence="8 9">
    <name type="scientific">Bacillus aquiflavi</name>
    <dbReference type="NCBI Taxonomy" id="2672567"/>
    <lineage>
        <taxon>Bacteria</taxon>
        <taxon>Bacillati</taxon>
        <taxon>Bacillota</taxon>
        <taxon>Bacilli</taxon>
        <taxon>Bacillales</taxon>
        <taxon>Bacillaceae</taxon>
        <taxon>Bacillus</taxon>
    </lineage>
</organism>
<dbReference type="AlphaFoldDB" id="A0A6B3W4A8"/>
<evidence type="ECO:0000256" key="2">
    <source>
        <dbReference type="ARBA" id="ARBA00022679"/>
    </source>
</evidence>
<keyword evidence="5" id="KW-0175">Coiled coil</keyword>
<evidence type="ECO:0000313" key="7">
    <source>
        <dbReference type="EMBL" id="MBA4536918.1"/>
    </source>
</evidence>
<evidence type="ECO:0000256" key="5">
    <source>
        <dbReference type="SAM" id="Coils"/>
    </source>
</evidence>
<keyword evidence="3 4" id="KW-0012">Acyltransferase</keyword>
<dbReference type="EMBL" id="JAAIWN010000031">
    <property type="protein sequence ID" value="NEY82304.1"/>
    <property type="molecule type" value="Genomic_DNA"/>
</dbReference>
<accession>A0A6B3W4A8</accession>
<dbReference type="SMART" id="SM00563">
    <property type="entry name" value="PlsC"/>
    <property type="match status" value="1"/>
</dbReference>